<comment type="cofactor">
    <cofactor evidence="3">
        <name>Mo-molybdopterin cytosine dinucleotide</name>
        <dbReference type="ChEBI" id="CHEBI:71308"/>
    </cofactor>
</comment>
<dbReference type="Pfam" id="PF20256">
    <property type="entry name" value="MoCoBD_2"/>
    <property type="match status" value="1"/>
</dbReference>
<dbReference type="FunFam" id="3.30.365.10:FF:000001">
    <property type="entry name" value="Xanthine dehydrogenase oxidase"/>
    <property type="match status" value="1"/>
</dbReference>
<proteinExistence type="predicted"/>
<evidence type="ECO:0000259" key="4">
    <source>
        <dbReference type="SMART" id="SM01008"/>
    </source>
</evidence>
<dbReference type="PANTHER" id="PTHR11908">
    <property type="entry name" value="XANTHINE DEHYDROGENASE"/>
    <property type="match status" value="1"/>
</dbReference>
<dbReference type="SUPFAM" id="SSF54665">
    <property type="entry name" value="CO dehydrogenase molybdoprotein N-domain-like"/>
    <property type="match status" value="1"/>
</dbReference>
<dbReference type="InterPro" id="IPR000674">
    <property type="entry name" value="Ald_Oxase/Xan_DH_a/b"/>
</dbReference>
<dbReference type="Proteomes" id="UP000284824">
    <property type="component" value="Unassembled WGS sequence"/>
</dbReference>
<evidence type="ECO:0000313" key="6">
    <source>
        <dbReference type="Proteomes" id="UP000284824"/>
    </source>
</evidence>
<dbReference type="Gene3D" id="3.90.1170.50">
    <property type="entry name" value="Aldehyde oxidase/xanthine dehydrogenase, a/b hammerhead"/>
    <property type="match status" value="1"/>
</dbReference>
<keyword evidence="1" id="KW-0500">Molybdenum</keyword>
<dbReference type="InterPro" id="IPR008274">
    <property type="entry name" value="AldOxase/xan_DH_MoCoBD1"/>
</dbReference>
<organism evidence="5 6">
    <name type="scientific">Nonomuraea polychroma</name>
    <dbReference type="NCBI Taxonomy" id="46176"/>
    <lineage>
        <taxon>Bacteria</taxon>
        <taxon>Bacillati</taxon>
        <taxon>Actinomycetota</taxon>
        <taxon>Actinomycetes</taxon>
        <taxon>Streptosporangiales</taxon>
        <taxon>Streptosporangiaceae</taxon>
        <taxon>Nonomuraea</taxon>
    </lineage>
</organism>
<protein>
    <submittedName>
        <fullName evidence="5">Carbon-monoxide dehydrogenase large subunit</fullName>
    </submittedName>
</protein>
<dbReference type="SUPFAM" id="SSF56003">
    <property type="entry name" value="Molybdenum cofactor-binding domain"/>
    <property type="match status" value="1"/>
</dbReference>
<dbReference type="Pfam" id="PF01315">
    <property type="entry name" value="Ald_Xan_dh_C"/>
    <property type="match status" value="1"/>
</dbReference>
<evidence type="ECO:0000256" key="2">
    <source>
        <dbReference type="ARBA" id="ARBA00023002"/>
    </source>
</evidence>
<dbReference type="AlphaFoldDB" id="A0A438LZT7"/>
<evidence type="ECO:0000313" key="5">
    <source>
        <dbReference type="EMBL" id="RVX38793.1"/>
    </source>
</evidence>
<dbReference type="InterPro" id="IPR036856">
    <property type="entry name" value="Ald_Oxase/Xan_DH_a/b_sf"/>
</dbReference>
<dbReference type="InterPro" id="IPR046867">
    <property type="entry name" value="AldOxase/xan_DH_MoCoBD2"/>
</dbReference>
<gene>
    <name evidence="5" type="ORF">EDD27_1121</name>
</gene>
<dbReference type="InterPro" id="IPR016208">
    <property type="entry name" value="Ald_Oxase/xanthine_DH-like"/>
</dbReference>
<sequence>MTREAALGPDGRWIGAAVPRKEDRRLLQGRGRFVGDLAPPGTLYAAFARSPVAAGTLGSVDLTAARAVPGVVAAFAAADLALAGLRAVLERPEFRPSTMPILAEDAVRHVAEPVAVVVAEDAYAAEDGAEAVIADIEPGTAVSSLRQALDAAPQVHDGVAGNIFVDLTMFDDPEIDAVVDAAPLVLTETFTSGRLAALPMEGRACLAEWSDRDEQLVVHVSTQVPHQVRTAIATSLGLPESRVRVVAPDVGGGFGLKCVAGREEIAVAAVAHRLRRPVKWVEDRQENLTAAFHAREQEYDIRAAFDADGRILAVDADIRCDVGAYSAFPFTSGVEPLMAATELPGPYKLRHYRARSRAVATNKAPTAPYRGVSRPQITFVMERLMDKAAARLGFDPAEIRRRNLIVKDEFPYTGVTGITYDPGSYRESLDLATERLRAEGWYARRDAARAEGRLVGIGLSCFSERTAYGTPAFMQRRMAMTPGYDVSHIRMDPSGTVFVTTGTASHGQGHETTFAQIVADQLGLHPDDVRIRQGDTDVGGYGWGTFASRSVVVGGGAARRAAVLLAERVRRAAGHLLEADPGDLVLAGGAVAVRGVPAASMPIAEVARIAHFQSYRLNGDHLLEASASYDPPGTFSNATHAVVVELDPGTGRTRILRYIVVEDCGVIINPLVVDGQVRGGVAQGIAAALYEQIRYDEGGQPVTATLMDYLVPTATEIPPIEVLHLETPSSHSETGAKGMGEGGTIGAPAAVVNAVNDAAGTQVLDTIPVRPEQILGVLT</sequence>
<dbReference type="Pfam" id="PF02738">
    <property type="entry name" value="MoCoBD_1"/>
    <property type="match status" value="1"/>
</dbReference>
<dbReference type="RefSeq" id="WP_127931376.1">
    <property type="nucleotide sequence ID" value="NZ_SAUN01000001.1"/>
</dbReference>
<dbReference type="InterPro" id="IPR037165">
    <property type="entry name" value="AldOxase/xan_DH_Mopterin-bd_sf"/>
</dbReference>
<dbReference type="SMART" id="SM01008">
    <property type="entry name" value="Ald_Xan_dh_C"/>
    <property type="match status" value="1"/>
</dbReference>
<evidence type="ECO:0000256" key="1">
    <source>
        <dbReference type="ARBA" id="ARBA00022505"/>
    </source>
</evidence>
<keyword evidence="6" id="KW-1185">Reference proteome</keyword>
<keyword evidence="2" id="KW-0560">Oxidoreductase</keyword>
<reference evidence="5 6" key="1">
    <citation type="submission" date="2019-01" db="EMBL/GenBank/DDBJ databases">
        <title>Sequencing the genomes of 1000 actinobacteria strains.</title>
        <authorList>
            <person name="Klenk H.-P."/>
        </authorList>
    </citation>
    <scope>NUCLEOTIDE SEQUENCE [LARGE SCALE GENOMIC DNA]</scope>
    <source>
        <strain evidence="5 6">DSM 43925</strain>
    </source>
</reference>
<feature type="domain" description="Aldehyde oxidase/xanthine dehydrogenase a/b hammerhead" evidence="4">
    <location>
        <begin position="28"/>
        <end position="140"/>
    </location>
</feature>
<comment type="caution">
    <text evidence="5">The sequence shown here is derived from an EMBL/GenBank/DDBJ whole genome shotgun (WGS) entry which is preliminary data.</text>
</comment>
<name>A0A438LZT7_9ACTN</name>
<dbReference type="Gene3D" id="3.30.365.10">
    <property type="entry name" value="Aldehyde oxidase/xanthine dehydrogenase, molybdopterin binding domain"/>
    <property type="match status" value="4"/>
</dbReference>
<accession>A0A438LZT7</accession>
<dbReference type="GO" id="GO:0005506">
    <property type="term" value="F:iron ion binding"/>
    <property type="evidence" value="ECO:0007669"/>
    <property type="project" value="InterPro"/>
</dbReference>
<dbReference type="OrthoDB" id="9758509at2"/>
<dbReference type="EMBL" id="SAUN01000001">
    <property type="protein sequence ID" value="RVX38793.1"/>
    <property type="molecule type" value="Genomic_DNA"/>
</dbReference>
<dbReference type="GO" id="GO:0016491">
    <property type="term" value="F:oxidoreductase activity"/>
    <property type="evidence" value="ECO:0007669"/>
    <property type="project" value="UniProtKB-KW"/>
</dbReference>
<dbReference type="PANTHER" id="PTHR11908:SF132">
    <property type="entry name" value="ALDEHYDE OXIDASE 1-RELATED"/>
    <property type="match status" value="1"/>
</dbReference>
<evidence type="ECO:0000256" key="3">
    <source>
        <dbReference type="ARBA" id="ARBA00053029"/>
    </source>
</evidence>